<reference evidence="1 2" key="1">
    <citation type="submission" date="2019-05" db="EMBL/GenBank/DDBJ databases">
        <title>Emergence of the Ug99 lineage of the wheat stem rust pathogen through somatic hybridization.</title>
        <authorList>
            <person name="Li F."/>
            <person name="Upadhyaya N.M."/>
            <person name="Sperschneider J."/>
            <person name="Matny O."/>
            <person name="Nguyen-Phuc H."/>
            <person name="Mago R."/>
            <person name="Raley C."/>
            <person name="Miller M.E."/>
            <person name="Silverstein K.A.T."/>
            <person name="Henningsen E."/>
            <person name="Hirsch C.D."/>
            <person name="Visser B."/>
            <person name="Pretorius Z.A."/>
            <person name="Steffenson B.J."/>
            <person name="Schwessinger B."/>
            <person name="Dodds P.N."/>
            <person name="Figueroa M."/>
        </authorList>
    </citation>
    <scope>NUCLEOTIDE SEQUENCE [LARGE SCALE GENOMIC DNA]</scope>
    <source>
        <strain evidence="1">21-0</strain>
    </source>
</reference>
<dbReference type="AlphaFoldDB" id="A0A5B0LND8"/>
<sequence length="83" mass="9541">MEDHLHVGWGRYRLMKKGGIGYTSPAWSFHSVSACVAESLVLADPTEQSWLRQNFRCSWLHLVLFMGGRLEKLEMSRQELCTA</sequence>
<protein>
    <submittedName>
        <fullName evidence="1">Uncharacterized protein</fullName>
    </submittedName>
</protein>
<accession>A0A5B0LND8</accession>
<name>A0A5B0LND8_PUCGR</name>
<gene>
    <name evidence="1" type="ORF">PGT21_030471</name>
</gene>
<dbReference type="EMBL" id="VSWC01000196">
    <property type="protein sequence ID" value="KAA1066437.1"/>
    <property type="molecule type" value="Genomic_DNA"/>
</dbReference>
<comment type="caution">
    <text evidence="1">The sequence shown here is derived from an EMBL/GenBank/DDBJ whole genome shotgun (WGS) entry which is preliminary data.</text>
</comment>
<proteinExistence type="predicted"/>
<dbReference type="Proteomes" id="UP000324748">
    <property type="component" value="Unassembled WGS sequence"/>
</dbReference>
<organism evidence="1 2">
    <name type="scientific">Puccinia graminis f. sp. tritici</name>
    <dbReference type="NCBI Taxonomy" id="56615"/>
    <lineage>
        <taxon>Eukaryota</taxon>
        <taxon>Fungi</taxon>
        <taxon>Dikarya</taxon>
        <taxon>Basidiomycota</taxon>
        <taxon>Pucciniomycotina</taxon>
        <taxon>Pucciniomycetes</taxon>
        <taxon>Pucciniales</taxon>
        <taxon>Pucciniaceae</taxon>
        <taxon>Puccinia</taxon>
    </lineage>
</organism>
<evidence type="ECO:0000313" key="2">
    <source>
        <dbReference type="Proteomes" id="UP000324748"/>
    </source>
</evidence>
<keyword evidence="2" id="KW-1185">Reference proteome</keyword>
<evidence type="ECO:0000313" key="1">
    <source>
        <dbReference type="EMBL" id="KAA1066437.1"/>
    </source>
</evidence>